<proteinExistence type="predicted"/>
<dbReference type="AlphaFoldDB" id="A0A8J6XWZ5"/>
<gene>
    <name evidence="1" type="ORF">IFK94_13680</name>
</gene>
<sequence>MGGLKRDAGSVGGAVLLLLVIVACAGCGGTTLRNTGFNGSWAKETNSLEVAMYIWHDGQEYCFRMLRESKDGTGRIDCDWDGKCVEFLDDRKTSEYQFRLEETGKAGSLLLHCTGRVTYPSELEISYTHELNLSEDGLTLKSYTVESQGIRYEGDARGMRTLDKISDEVPDPPSRKVIHE</sequence>
<comment type="caution">
    <text evidence="1">The sequence shown here is derived from an EMBL/GenBank/DDBJ whole genome shotgun (WGS) entry which is preliminary data.</text>
</comment>
<dbReference type="Proteomes" id="UP000648239">
    <property type="component" value="Unassembled WGS sequence"/>
</dbReference>
<name>A0A8J6XWZ5_9BACT</name>
<accession>A0A8J6XWZ5</accession>
<evidence type="ECO:0000313" key="1">
    <source>
        <dbReference type="EMBL" id="MBD3869168.1"/>
    </source>
</evidence>
<dbReference type="EMBL" id="JACXWD010000063">
    <property type="protein sequence ID" value="MBD3869168.1"/>
    <property type="molecule type" value="Genomic_DNA"/>
</dbReference>
<organism evidence="1 2">
    <name type="scientific">Candidatus Polarisedimenticola svalbardensis</name>
    <dbReference type="NCBI Taxonomy" id="2886004"/>
    <lineage>
        <taxon>Bacteria</taxon>
        <taxon>Pseudomonadati</taxon>
        <taxon>Acidobacteriota</taxon>
        <taxon>Candidatus Polarisedimenticolia</taxon>
        <taxon>Candidatus Polarisedimenticolales</taxon>
        <taxon>Candidatus Polarisedimenticolaceae</taxon>
        <taxon>Candidatus Polarisedimenticola</taxon>
    </lineage>
</organism>
<protein>
    <submittedName>
        <fullName evidence="1">Uncharacterized protein</fullName>
    </submittedName>
</protein>
<dbReference type="PROSITE" id="PS51257">
    <property type="entry name" value="PROKAR_LIPOPROTEIN"/>
    <property type="match status" value="1"/>
</dbReference>
<reference evidence="1 2" key="1">
    <citation type="submission" date="2020-08" db="EMBL/GenBank/DDBJ databases">
        <title>Acidobacteriota in marine sediments use diverse sulfur dissimilation pathways.</title>
        <authorList>
            <person name="Wasmund K."/>
        </authorList>
    </citation>
    <scope>NUCLEOTIDE SEQUENCE [LARGE SCALE GENOMIC DNA]</scope>
    <source>
        <strain evidence="1">MAG AM4</strain>
    </source>
</reference>
<evidence type="ECO:0000313" key="2">
    <source>
        <dbReference type="Proteomes" id="UP000648239"/>
    </source>
</evidence>